<evidence type="ECO:0000313" key="2">
    <source>
        <dbReference type="EMBL" id="AJR04719.1"/>
    </source>
</evidence>
<dbReference type="InterPro" id="IPR007492">
    <property type="entry name" value="LytTR_DNA-bd_dom"/>
</dbReference>
<dbReference type="PROSITE" id="PS50930">
    <property type="entry name" value="HTH_LYTTR"/>
    <property type="match status" value="1"/>
</dbReference>
<dbReference type="STRING" id="1454006.AW14_01920"/>
<evidence type="ECO:0000259" key="1">
    <source>
        <dbReference type="PROSITE" id="PS50930"/>
    </source>
</evidence>
<dbReference type="PANTHER" id="PTHR37299">
    <property type="entry name" value="TRANSCRIPTIONAL REGULATOR-RELATED"/>
    <property type="match status" value="1"/>
</dbReference>
<proteinExistence type="predicted"/>
<keyword evidence="3" id="KW-1185">Reference proteome</keyword>
<dbReference type="Proteomes" id="UP000032229">
    <property type="component" value="Chromosome"/>
</dbReference>
<dbReference type="AlphaFoldDB" id="A0A0C5WHT5"/>
<organism evidence="2 3">
    <name type="scientific">Siansivirga zeaxanthinifaciens CC-SAMT-1</name>
    <dbReference type="NCBI Taxonomy" id="1454006"/>
    <lineage>
        <taxon>Bacteria</taxon>
        <taxon>Pseudomonadati</taxon>
        <taxon>Bacteroidota</taxon>
        <taxon>Flavobacteriia</taxon>
        <taxon>Flavobacteriales</taxon>
        <taxon>Flavobacteriaceae</taxon>
        <taxon>Siansivirga</taxon>
    </lineage>
</organism>
<dbReference type="OrthoDB" id="2168082at2"/>
<feature type="domain" description="HTH LytTR-type" evidence="1">
    <location>
        <begin position="12"/>
        <end position="116"/>
    </location>
</feature>
<dbReference type="GO" id="GO:0003677">
    <property type="term" value="F:DNA binding"/>
    <property type="evidence" value="ECO:0007669"/>
    <property type="project" value="InterPro"/>
</dbReference>
<dbReference type="Gene3D" id="2.40.50.1020">
    <property type="entry name" value="LytTr DNA-binding domain"/>
    <property type="match status" value="1"/>
</dbReference>
<gene>
    <name evidence="2" type="ORF">AW14_01920</name>
</gene>
<dbReference type="InterPro" id="IPR046947">
    <property type="entry name" value="LytR-like"/>
</dbReference>
<protein>
    <recommendedName>
        <fullName evidence="1">HTH LytTR-type domain-containing protein</fullName>
    </recommendedName>
</protein>
<dbReference type="SMART" id="SM00850">
    <property type="entry name" value="LytTR"/>
    <property type="match status" value="1"/>
</dbReference>
<dbReference type="PANTHER" id="PTHR37299:SF1">
    <property type="entry name" value="STAGE 0 SPORULATION PROTEIN A HOMOLOG"/>
    <property type="match status" value="1"/>
</dbReference>
<dbReference type="KEGG" id="sze:AW14_01920"/>
<dbReference type="GO" id="GO:0000156">
    <property type="term" value="F:phosphorelay response regulator activity"/>
    <property type="evidence" value="ECO:0007669"/>
    <property type="project" value="InterPro"/>
</dbReference>
<accession>A0A0C5WHT5</accession>
<dbReference type="EMBL" id="CP007202">
    <property type="protein sequence ID" value="AJR04719.1"/>
    <property type="molecule type" value="Genomic_DNA"/>
</dbReference>
<sequence length="116" mass="13536">MRNNNSNIPKYIAVNSTKEIKVIEINKIIYLESSGNYTIINLEAGNSITACKNIGHYEKLFNELDFLRIHNRFLINIAYLKSIFKDAGGQYCVLNEKLIVPISNRRFTYIKNYLHY</sequence>
<name>A0A0C5WHT5_9FLAO</name>
<dbReference type="RefSeq" id="WP_044637265.1">
    <property type="nucleotide sequence ID" value="NZ_CP007202.1"/>
</dbReference>
<dbReference type="HOGENOM" id="CLU_2095217_0_0_10"/>
<evidence type="ECO:0000313" key="3">
    <source>
        <dbReference type="Proteomes" id="UP000032229"/>
    </source>
</evidence>
<dbReference type="Pfam" id="PF04397">
    <property type="entry name" value="LytTR"/>
    <property type="match status" value="1"/>
</dbReference>
<reference evidence="2 3" key="1">
    <citation type="submission" date="2014-02" db="EMBL/GenBank/DDBJ databases">
        <authorList>
            <person name="Young C.-C."/>
            <person name="Hameed A."/>
            <person name="Huang H.-C."/>
            <person name="Shahina M."/>
        </authorList>
    </citation>
    <scope>NUCLEOTIDE SEQUENCE [LARGE SCALE GENOMIC DNA]</scope>
    <source>
        <strain evidence="2 3">CC-SAMT-1</strain>
    </source>
</reference>